<dbReference type="Pfam" id="PF13191">
    <property type="entry name" value="AAA_16"/>
    <property type="match status" value="1"/>
</dbReference>
<dbReference type="InterPro" id="IPR029787">
    <property type="entry name" value="Nucleotide_cyclase"/>
</dbReference>
<dbReference type="SMART" id="SM00028">
    <property type="entry name" value="TPR"/>
    <property type="match status" value="4"/>
</dbReference>
<dbReference type="PANTHER" id="PTHR16305">
    <property type="entry name" value="TESTICULAR SOLUBLE ADENYLYL CYCLASE"/>
    <property type="match status" value="1"/>
</dbReference>
<proteinExistence type="predicted"/>
<evidence type="ECO:0000256" key="2">
    <source>
        <dbReference type="ARBA" id="ARBA00022840"/>
    </source>
</evidence>
<dbReference type="Gene3D" id="3.40.50.300">
    <property type="entry name" value="P-loop containing nucleotide triphosphate hydrolases"/>
    <property type="match status" value="1"/>
</dbReference>
<dbReference type="Gene3D" id="3.30.70.1230">
    <property type="entry name" value="Nucleotide cyclase"/>
    <property type="match status" value="2"/>
</dbReference>
<gene>
    <name evidence="4" type="ORF">ACFQDH_05910</name>
</gene>
<dbReference type="CDD" id="cd07302">
    <property type="entry name" value="CHD"/>
    <property type="match status" value="2"/>
</dbReference>
<evidence type="ECO:0000259" key="3">
    <source>
        <dbReference type="PROSITE" id="PS50125"/>
    </source>
</evidence>
<dbReference type="InterPro" id="IPR011990">
    <property type="entry name" value="TPR-like_helical_dom_sf"/>
</dbReference>
<sequence>MSHESDRYATALRPFVPRLASEWLTDRPDLRHRLLDGTMVFADISGFTSLTERLARRGKVGAELMSDTLDLTFGTLLAPAFEDGADLLKWGGDAVLLLFRGQSHACWAAHAAYRMRAELRALVSSGALPVPAPLRMSIGLHSGEFDIFFVGDPASHREILVAGTESSHLAAVEQACGAGQILLSTAAAALLPASALGGAVRVEDSAAWLLRSCPAVSGTSPEMRSVPSAPIADTLPPAIRAHVQEMAMEPEHRSIAVGFVQFLGTDRLLREGGPDAAADAVDQVVSTVQRACLEHGVTFFESDIAADGGKIMLTSGAPHSTGHHLERMLRTATEITAHRGEIGVRVGVNTGHVFAGDFGPATRRTYSIKGDAVNLAARLLGHAAAGQVVATEAAVAACDAELVSDALAPFTVKGKRDPVHAVVVHSVLDRHVAQVEAPFVGRADELATLSGALAAAMGRRGSVVDVVGEPGIGKSRLVAELAVPDGMTNHVTTVSSYDTGMPYIAVRTLLRSVLRVHAHDTPEAIALRLASRVQSKAPELLPWLPLLGIPLDLDLTPTREVRELDPKFRRGRIEEVTVALLTALLPGPTLLVFEDTHLMDEASSALLHRLADESHRQPWCFMVTRRYVPIGYEPVLEAPSDLRVALAAVSPEAALELLESVSGTRRPSRRLLEAMAERADGNPLFLTSLGSMASSPAATEEELPDSVEAVLIADIDRLTPADRTLLRVAAVLGTRFDPALLSKLHPELARADELPHRLAEFVRPVEAGLVEFRHAMVRDVAYAGLPFRLRREAHEQVAVALEQSPDRAVATPALLSLHFHAAGMADKAWTYSLRAGDEARAKYAYGQAAAFYARALDAGANRSGTSPAERSAVYVSLGECLDMVGDSAGAHTALRRARRDLRTDVVATAEVLYKEARITLRLGRYRPALAQLTRAMKLLEGVGGPAAAGVRATLAIRYGFCRHLQHRTTEALRWGRLGVQWAEESGDRTVLAHAYNALHLAYGASTVSEDRPYGQLALSLYEQLDDLSGQALTVNNLAIDAYNTGRWDEAVDGFARVAGSFRRLGDDANEATALYNRADVLVTQRRHTDALPVLDAALRLALGVDDEELIGLTYREQARARAGVGDHAEAWSLFDQARAVLDGLHLTTEVILLDAARAEALLDAGRPADAHALLDDAFKAAEARAADTLARLHRIRAHALVTQGLREEAAAAALAGLDQDTGDFGGFEPALLRLALADATRDTDLRNESHRVLSTLGVSPTGPGESASG</sequence>
<dbReference type="InterPro" id="IPR041664">
    <property type="entry name" value="AAA_16"/>
</dbReference>
<dbReference type="InterPro" id="IPR019734">
    <property type="entry name" value="TPR_rpt"/>
</dbReference>
<evidence type="ECO:0000313" key="4">
    <source>
        <dbReference type="EMBL" id="MFC6704810.1"/>
    </source>
</evidence>
<comment type="caution">
    <text evidence="4">The sequence shown here is derived from an EMBL/GenBank/DDBJ whole genome shotgun (WGS) entry which is preliminary data.</text>
</comment>
<keyword evidence="2" id="KW-0067">ATP-binding</keyword>
<accession>A0ABW2ADI6</accession>
<dbReference type="SUPFAM" id="SSF55073">
    <property type="entry name" value="Nucleotide cyclase"/>
    <property type="match status" value="2"/>
</dbReference>
<protein>
    <submittedName>
        <fullName evidence="4">Adenylate/guanylate cyclase domain-containing protein</fullName>
    </submittedName>
</protein>
<keyword evidence="5" id="KW-1185">Reference proteome</keyword>
<keyword evidence="1" id="KW-0547">Nucleotide-binding</keyword>
<organism evidence="4 5">
    <name type="scientific">Flexivirga alba</name>
    <dbReference type="NCBI Taxonomy" id="702742"/>
    <lineage>
        <taxon>Bacteria</taxon>
        <taxon>Bacillati</taxon>
        <taxon>Actinomycetota</taxon>
        <taxon>Actinomycetes</taxon>
        <taxon>Micrococcales</taxon>
        <taxon>Dermacoccaceae</taxon>
        <taxon>Flexivirga</taxon>
    </lineage>
</organism>
<dbReference type="Proteomes" id="UP001596298">
    <property type="component" value="Unassembled WGS sequence"/>
</dbReference>
<evidence type="ECO:0000313" key="5">
    <source>
        <dbReference type="Proteomes" id="UP001596298"/>
    </source>
</evidence>
<dbReference type="SUPFAM" id="SSF48452">
    <property type="entry name" value="TPR-like"/>
    <property type="match status" value="2"/>
</dbReference>
<reference evidence="5" key="1">
    <citation type="journal article" date="2019" name="Int. J. Syst. Evol. Microbiol.">
        <title>The Global Catalogue of Microorganisms (GCM) 10K type strain sequencing project: providing services to taxonomists for standard genome sequencing and annotation.</title>
        <authorList>
            <consortium name="The Broad Institute Genomics Platform"/>
            <consortium name="The Broad Institute Genome Sequencing Center for Infectious Disease"/>
            <person name="Wu L."/>
            <person name="Ma J."/>
        </authorList>
    </citation>
    <scope>NUCLEOTIDE SEQUENCE [LARGE SCALE GENOMIC DNA]</scope>
    <source>
        <strain evidence="5">CCUG 58127</strain>
    </source>
</reference>
<dbReference type="RefSeq" id="WP_382399378.1">
    <property type="nucleotide sequence ID" value="NZ_JBHSWH010000001.1"/>
</dbReference>
<dbReference type="EMBL" id="JBHSWH010000001">
    <property type="protein sequence ID" value="MFC6704810.1"/>
    <property type="molecule type" value="Genomic_DNA"/>
</dbReference>
<dbReference type="SMART" id="SM00044">
    <property type="entry name" value="CYCc"/>
    <property type="match status" value="1"/>
</dbReference>
<dbReference type="InterPro" id="IPR001054">
    <property type="entry name" value="A/G_cyclase"/>
</dbReference>
<dbReference type="Pfam" id="PF00211">
    <property type="entry name" value="Guanylate_cyc"/>
    <property type="match status" value="1"/>
</dbReference>
<feature type="domain" description="Guanylate cyclase" evidence="3">
    <location>
        <begin position="256"/>
        <end position="380"/>
    </location>
</feature>
<dbReference type="PROSITE" id="PS50125">
    <property type="entry name" value="GUANYLATE_CYCLASE_2"/>
    <property type="match status" value="2"/>
</dbReference>
<evidence type="ECO:0000256" key="1">
    <source>
        <dbReference type="ARBA" id="ARBA00022741"/>
    </source>
</evidence>
<dbReference type="Pfam" id="PF13424">
    <property type="entry name" value="TPR_12"/>
    <property type="match status" value="1"/>
</dbReference>
<dbReference type="SUPFAM" id="SSF52540">
    <property type="entry name" value="P-loop containing nucleoside triphosphate hydrolases"/>
    <property type="match status" value="1"/>
</dbReference>
<dbReference type="Gene3D" id="1.25.40.10">
    <property type="entry name" value="Tetratricopeptide repeat domain"/>
    <property type="match status" value="2"/>
</dbReference>
<feature type="domain" description="Guanylate cyclase" evidence="3">
    <location>
        <begin position="38"/>
        <end position="173"/>
    </location>
</feature>
<name>A0ABW2ADI6_9MICO</name>
<dbReference type="PANTHER" id="PTHR16305:SF28">
    <property type="entry name" value="GUANYLATE CYCLASE DOMAIN-CONTAINING PROTEIN"/>
    <property type="match status" value="1"/>
</dbReference>
<dbReference type="InterPro" id="IPR027417">
    <property type="entry name" value="P-loop_NTPase"/>
</dbReference>